<feature type="compositionally biased region" description="Basic and acidic residues" evidence="1">
    <location>
        <begin position="281"/>
        <end position="291"/>
    </location>
</feature>
<reference evidence="2 3" key="1">
    <citation type="journal article" date="2024" name="Plant J.">
        <title>Genome sequences and population genomics reveal climatic adaptation and genomic divergence between two closely related sweetgum species.</title>
        <authorList>
            <person name="Xu W.Q."/>
            <person name="Ren C.Q."/>
            <person name="Zhang X.Y."/>
            <person name="Comes H.P."/>
            <person name="Liu X.H."/>
            <person name="Li Y.G."/>
            <person name="Kettle C.J."/>
            <person name="Jalonen R."/>
            <person name="Gaisberger H."/>
            <person name="Ma Y.Z."/>
            <person name="Qiu Y.X."/>
        </authorList>
    </citation>
    <scope>NUCLEOTIDE SEQUENCE [LARGE SCALE GENOMIC DNA]</scope>
    <source>
        <strain evidence="2">Hangzhou</strain>
    </source>
</reference>
<name>A0AAP0RH01_LIQFO</name>
<organism evidence="2 3">
    <name type="scientific">Liquidambar formosana</name>
    <name type="common">Formosan gum</name>
    <dbReference type="NCBI Taxonomy" id="63359"/>
    <lineage>
        <taxon>Eukaryota</taxon>
        <taxon>Viridiplantae</taxon>
        <taxon>Streptophyta</taxon>
        <taxon>Embryophyta</taxon>
        <taxon>Tracheophyta</taxon>
        <taxon>Spermatophyta</taxon>
        <taxon>Magnoliopsida</taxon>
        <taxon>eudicotyledons</taxon>
        <taxon>Gunneridae</taxon>
        <taxon>Pentapetalae</taxon>
        <taxon>Saxifragales</taxon>
        <taxon>Altingiaceae</taxon>
        <taxon>Liquidambar</taxon>
    </lineage>
</organism>
<feature type="region of interest" description="Disordered" evidence="1">
    <location>
        <begin position="109"/>
        <end position="165"/>
    </location>
</feature>
<feature type="region of interest" description="Disordered" evidence="1">
    <location>
        <begin position="254"/>
        <end position="327"/>
    </location>
</feature>
<gene>
    <name evidence="2" type="ORF">L1049_007239</name>
</gene>
<proteinExistence type="predicted"/>
<protein>
    <submittedName>
        <fullName evidence="2">Uncharacterized protein</fullName>
    </submittedName>
</protein>
<evidence type="ECO:0000313" key="3">
    <source>
        <dbReference type="Proteomes" id="UP001415857"/>
    </source>
</evidence>
<evidence type="ECO:0000313" key="2">
    <source>
        <dbReference type="EMBL" id="KAK9277692.1"/>
    </source>
</evidence>
<evidence type="ECO:0000256" key="1">
    <source>
        <dbReference type="SAM" id="MobiDB-lite"/>
    </source>
</evidence>
<dbReference type="PANTHER" id="PTHR33673">
    <property type="entry name" value="SUPPRESSOR SRP40-LIKE PROTEIN"/>
    <property type="match status" value="1"/>
</dbReference>
<dbReference type="PANTHER" id="PTHR33673:SF3">
    <property type="entry name" value="SUPPRESSOR SRP40-LIKE PROTEIN"/>
    <property type="match status" value="1"/>
</dbReference>
<sequence>MGVEAVSTREHTQRLSMGVAAVSIQKKIQRRLLMGVEAVSIQQHIQRLLMAVEAVSIQPTHPEATVAEGGQSAPAKKFLSLTSTSSSSSSSDSSLEDLFKLNTNEVTKCRASTNASIKPDEDAQSAEKGNGIDVSSNNSSSKSDELDNVSNGPTSSSQVSDSTHESILHVMSPTQSPPIQLMERSGDYDPFRIPSSVFASSKSATPMEWSVASNESLFSIHVGNSSFSRDHIIMLGGDLSKSGELTKSGELILFTSTPPGKLGETGGKSVDNKGKNFGADRVTDESVKDSTMESTDDQSDEKAPPPAPPVSWNSSSNSRHSDGSGTSIQSFAFPILAEGEASELAKAEAEKQHLQTTPTPKVTSNWFTIRWFPRFCRCPHRCC</sequence>
<feature type="compositionally biased region" description="Low complexity" evidence="1">
    <location>
        <begin position="310"/>
        <end position="327"/>
    </location>
</feature>
<dbReference type="EMBL" id="JBBPBK010000010">
    <property type="protein sequence ID" value="KAK9277692.1"/>
    <property type="molecule type" value="Genomic_DNA"/>
</dbReference>
<comment type="caution">
    <text evidence="2">The sequence shown here is derived from an EMBL/GenBank/DDBJ whole genome shotgun (WGS) entry which is preliminary data.</text>
</comment>
<dbReference type="Proteomes" id="UP001415857">
    <property type="component" value="Unassembled WGS sequence"/>
</dbReference>
<feature type="compositionally biased region" description="Polar residues" evidence="1">
    <location>
        <begin position="148"/>
        <end position="161"/>
    </location>
</feature>
<dbReference type="AlphaFoldDB" id="A0AAP0RH01"/>
<accession>A0AAP0RH01</accession>
<keyword evidence="3" id="KW-1185">Reference proteome</keyword>